<keyword evidence="1" id="KW-0175">Coiled coil</keyword>
<proteinExistence type="predicted"/>
<accession>A0A0N0IBQ9</accession>
<dbReference type="AlphaFoldDB" id="A0A0N0IBQ9"/>
<evidence type="ECO:0008006" key="5">
    <source>
        <dbReference type="Google" id="ProtNLM"/>
    </source>
</evidence>
<feature type="region of interest" description="Disordered" evidence="2">
    <location>
        <begin position="562"/>
        <end position="592"/>
    </location>
</feature>
<evidence type="ECO:0000313" key="4">
    <source>
        <dbReference type="Proteomes" id="UP000053226"/>
    </source>
</evidence>
<reference evidence="3 4" key="1">
    <citation type="submission" date="2015-07" db="EMBL/GenBank/DDBJ databases">
        <title>ATOL: Assembling a taxonomically balanced genome-scale reconstruction of the evolutionary history of the Enterobacteriaceae.</title>
        <authorList>
            <person name="Plunkett G.III."/>
            <person name="Neeno-Eckwall E.C."/>
            <person name="Glasner J.D."/>
            <person name="Perna N.T."/>
        </authorList>
    </citation>
    <scope>NUCLEOTIDE SEQUENCE [LARGE SCALE GENOMIC DNA]</scope>
    <source>
        <strain evidence="3 4">ATCC 35017</strain>
    </source>
</reference>
<keyword evidence="4" id="KW-1185">Reference proteome</keyword>
<gene>
    <name evidence="3" type="ORF">M992_0761</name>
</gene>
<name>A0A0N0IBQ9_9GAMM</name>
<comment type="caution">
    <text evidence="3">The sequence shown here is derived from an EMBL/GenBank/DDBJ whole genome shotgun (WGS) entry which is preliminary data.</text>
</comment>
<dbReference type="OrthoDB" id="7053268at2"/>
<dbReference type="RefSeq" id="WP_134473604.1">
    <property type="nucleotide sequence ID" value="NZ_CAWMUS010000007.1"/>
</dbReference>
<evidence type="ECO:0000256" key="1">
    <source>
        <dbReference type="SAM" id="Coils"/>
    </source>
</evidence>
<dbReference type="Proteomes" id="UP000053226">
    <property type="component" value="Unassembled WGS sequence"/>
</dbReference>
<evidence type="ECO:0000313" key="3">
    <source>
        <dbReference type="EMBL" id="KPD03841.1"/>
    </source>
</evidence>
<evidence type="ECO:0000256" key="2">
    <source>
        <dbReference type="SAM" id="MobiDB-lite"/>
    </source>
</evidence>
<sequence>MLRGLAKFAITILLLLILAIIIVYAGMQSRWGAAQISAFASKLTDYQISVGIVGHDLSSPQELILQDVSIKSANTDFMLDAKQITVEFNWRKLLSNQPIYRLTVTQGNLALTSTEQPINLSANILQFSNSRIHYQTPTHQILATGLTGGITPWHSTPDSWLGYGDFRLTASSVKVDDNLFKKFALRGKYHAALTEISEISGELNHGFFIGSGKRTTDGSITVDSLAMSGIGWQSNLSFDQLLTEISYPYPIFLKNIDLINANFQGKDWAISGLNAEIQKLGLINGSWNTSHSKFELDASQLVIKNQQIEQLIANLETKNDRLNINKLSGYYEKGIFNLRGYWQRDNKSLTLDNVELGGILYTLPEHWLSFFAAPAPDWLSNLSIKQFTLSQSLLMNINSDFPFEFTGLNGSMTDVDFIKHQQWGFWQGKASFSADSGTLNQAMLRRPSMEIRQSGQASVAATVTTSTGQGVIKFGVLAKQQPSNVLFLLRSSGSNIDLSLLNQWGWEGLPREIIGDFDLTLQGNLLAKSIQNTLNGELVAIPLQGKKIYRLVDNGKVTAKIEAPESPTNLTEHDQESDSQKAPVKQESGPNVEELLSILSR</sequence>
<feature type="coiled-coil region" evidence="1">
    <location>
        <begin position="298"/>
        <end position="325"/>
    </location>
</feature>
<organism evidence="3 4">
    <name type="scientific">Moellerella wisconsensis ATCC 35017</name>
    <dbReference type="NCBI Taxonomy" id="1354267"/>
    <lineage>
        <taxon>Bacteria</taxon>
        <taxon>Pseudomonadati</taxon>
        <taxon>Pseudomonadota</taxon>
        <taxon>Gammaproteobacteria</taxon>
        <taxon>Enterobacterales</taxon>
        <taxon>Morganellaceae</taxon>
        <taxon>Moellerella</taxon>
    </lineage>
</organism>
<dbReference type="EMBL" id="LGAA01000007">
    <property type="protein sequence ID" value="KPD03841.1"/>
    <property type="molecule type" value="Genomic_DNA"/>
</dbReference>
<protein>
    <recommendedName>
        <fullName evidence="5">AsmA family protein</fullName>
    </recommendedName>
</protein>